<feature type="region of interest" description="Disordered" evidence="2">
    <location>
        <begin position="70"/>
        <end position="94"/>
    </location>
</feature>
<dbReference type="EMBL" id="KI913156">
    <property type="protein sequence ID" value="ETV71961.1"/>
    <property type="molecule type" value="Genomic_DNA"/>
</dbReference>
<evidence type="ECO:0000313" key="3">
    <source>
        <dbReference type="EMBL" id="ETV71961.1"/>
    </source>
</evidence>
<evidence type="ECO:0000256" key="1">
    <source>
        <dbReference type="SAM" id="Coils"/>
    </source>
</evidence>
<accession>W4FYB3</accession>
<dbReference type="PANTHER" id="PTHR45615:SF63">
    <property type="entry name" value="CHROMOSOME UNDETERMINED SCAFFOLD_10, WHOLE GENOME SHOTGUN SEQUENCE"/>
    <property type="match status" value="1"/>
</dbReference>
<feature type="coiled-coil region" evidence="1">
    <location>
        <begin position="25"/>
        <end position="59"/>
    </location>
</feature>
<keyword evidence="1" id="KW-0175">Coiled coil</keyword>
<gene>
    <name evidence="3" type="ORF">H257_12788</name>
</gene>
<dbReference type="OrthoDB" id="74689at2759"/>
<organism evidence="3">
    <name type="scientific">Aphanomyces astaci</name>
    <name type="common">Crayfish plague agent</name>
    <dbReference type="NCBI Taxonomy" id="112090"/>
    <lineage>
        <taxon>Eukaryota</taxon>
        <taxon>Sar</taxon>
        <taxon>Stramenopiles</taxon>
        <taxon>Oomycota</taxon>
        <taxon>Saprolegniomycetes</taxon>
        <taxon>Saprolegniales</taxon>
        <taxon>Verrucalvaceae</taxon>
        <taxon>Aphanomyces</taxon>
    </lineage>
</organism>
<feature type="compositionally biased region" description="Polar residues" evidence="2">
    <location>
        <begin position="75"/>
        <end position="94"/>
    </location>
</feature>
<proteinExistence type="predicted"/>
<dbReference type="PANTHER" id="PTHR45615">
    <property type="entry name" value="MYOSIN HEAVY CHAIN, NON-MUSCLE"/>
    <property type="match status" value="1"/>
</dbReference>
<reference evidence="3" key="1">
    <citation type="submission" date="2013-12" db="EMBL/GenBank/DDBJ databases">
        <title>The Genome Sequence of Aphanomyces astaci APO3.</title>
        <authorList>
            <consortium name="The Broad Institute Genomics Platform"/>
            <person name="Russ C."/>
            <person name="Tyler B."/>
            <person name="van West P."/>
            <person name="Dieguez-Uribeondo J."/>
            <person name="Young S.K."/>
            <person name="Zeng Q."/>
            <person name="Gargeya S."/>
            <person name="Fitzgerald M."/>
            <person name="Abouelleil A."/>
            <person name="Alvarado L."/>
            <person name="Chapman S.B."/>
            <person name="Gainer-Dewar J."/>
            <person name="Goldberg J."/>
            <person name="Griggs A."/>
            <person name="Gujja S."/>
            <person name="Hansen M."/>
            <person name="Howarth C."/>
            <person name="Imamovic A."/>
            <person name="Ireland A."/>
            <person name="Larimer J."/>
            <person name="McCowan C."/>
            <person name="Murphy C."/>
            <person name="Pearson M."/>
            <person name="Poon T.W."/>
            <person name="Priest M."/>
            <person name="Roberts A."/>
            <person name="Saif S."/>
            <person name="Shea T."/>
            <person name="Sykes S."/>
            <person name="Wortman J."/>
            <person name="Nusbaum C."/>
            <person name="Birren B."/>
        </authorList>
    </citation>
    <scope>NUCLEOTIDE SEQUENCE [LARGE SCALE GENOMIC DNA]</scope>
    <source>
        <strain evidence="3">APO3</strain>
    </source>
</reference>
<name>W4FYB3_APHAT</name>
<evidence type="ECO:0000256" key="2">
    <source>
        <dbReference type="SAM" id="MobiDB-lite"/>
    </source>
</evidence>
<sequence length="520" mass="57892">MDEFADLKDGSGEWQNIQSVLRSTFQVLLESKVRQERRVAQLEQKMEELQLQVDQKADKAYVQRSIIQPHVPSSDYDTNNPSTRDGGSSGVNSTAKTVQVMQRQLIELEARFAAMSSVLLSNCPLYSMPIYVQCENERIIIGQDSELCLATERRVEYVEEELRLIVPIIDKKADVEAIHLWLGQANDSWKHAMKKRLKTTSFEREVQNWQAKLDQVECAGSLEHPDTKAQLHQLSSKLHQHEATLARLAYFIQKSPDQQVAIQNSMADLETKLQNTIVMIQAKQHINNDVLSPAGELGEPNDKLETTGSIAAMATKIQALETQVETVAQRGVATSSDQENLARVEQKVHQLTEILHGFVSDVQIELEHMQHKTDSVNQLDQRIHHVDAKVCQVNTTVQELISAMSLLANHLPDPSLSPPSPAEPPVLLGDETAQLVELEALLASSLQSHDKMILGPQSQLELVRDQLSATLNDSSTSSLRGLHQMMLHPVSQPSDGVSHALAATLAHLNHDQSQRAVEAP</sequence>
<dbReference type="AlphaFoldDB" id="W4FYB3"/>
<dbReference type="RefSeq" id="XP_009838404.1">
    <property type="nucleotide sequence ID" value="XM_009840102.1"/>
</dbReference>
<dbReference type="GeneID" id="20814784"/>
<protein>
    <submittedName>
        <fullName evidence="3">Uncharacterized protein</fullName>
    </submittedName>
</protein>
<dbReference type="VEuPathDB" id="FungiDB:H257_12788"/>